<proteinExistence type="predicted"/>
<evidence type="ECO:0000313" key="2">
    <source>
        <dbReference type="EMBL" id="JAH33266.1"/>
    </source>
</evidence>
<protein>
    <submittedName>
        <fullName evidence="2">Uncharacterized protein</fullName>
    </submittedName>
</protein>
<name>A0A0E9RVW3_ANGAN</name>
<keyword evidence="1" id="KW-0812">Transmembrane</keyword>
<sequence length="57" mass="6595">MFCELSTISISKYTAPRTTRLQHNLLGVFFFLSTFFFAFRPQIPEFPFPATVTCVNI</sequence>
<dbReference type="EMBL" id="GBXM01075311">
    <property type="protein sequence ID" value="JAH33266.1"/>
    <property type="molecule type" value="Transcribed_RNA"/>
</dbReference>
<reference evidence="2" key="1">
    <citation type="submission" date="2014-11" db="EMBL/GenBank/DDBJ databases">
        <authorList>
            <person name="Amaro Gonzalez C."/>
        </authorList>
    </citation>
    <scope>NUCLEOTIDE SEQUENCE</scope>
</reference>
<accession>A0A0E9RVW3</accession>
<keyword evidence="1" id="KW-0472">Membrane</keyword>
<dbReference type="AlphaFoldDB" id="A0A0E9RVW3"/>
<evidence type="ECO:0000256" key="1">
    <source>
        <dbReference type="SAM" id="Phobius"/>
    </source>
</evidence>
<keyword evidence="1" id="KW-1133">Transmembrane helix</keyword>
<organism evidence="2">
    <name type="scientific">Anguilla anguilla</name>
    <name type="common">European freshwater eel</name>
    <name type="synonym">Muraena anguilla</name>
    <dbReference type="NCBI Taxonomy" id="7936"/>
    <lineage>
        <taxon>Eukaryota</taxon>
        <taxon>Metazoa</taxon>
        <taxon>Chordata</taxon>
        <taxon>Craniata</taxon>
        <taxon>Vertebrata</taxon>
        <taxon>Euteleostomi</taxon>
        <taxon>Actinopterygii</taxon>
        <taxon>Neopterygii</taxon>
        <taxon>Teleostei</taxon>
        <taxon>Anguilliformes</taxon>
        <taxon>Anguillidae</taxon>
        <taxon>Anguilla</taxon>
    </lineage>
</organism>
<feature type="transmembrane region" description="Helical" evidence="1">
    <location>
        <begin position="21"/>
        <end position="39"/>
    </location>
</feature>
<reference evidence="2" key="2">
    <citation type="journal article" date="2015" name="Fish Shellfish Immunol.">
        <title>Early steps in the European eel (Anguilla anguilla)-Vibrio vulnificus interaction in the gills: Role of the RtxA13 toxin.</title>
        <authorList>
            <person name="Callol A."/>
            <person name="Pajuelo D."/>
            <person name="Ebbesson L."/>
            <person name="Teles M."/>
            <person name="MacKenzie S."/>
            <person name="Amaro C."/>
        </authorList>
    </citation>
    <scope>NUCLEOTIDE SEQUENCE</scope>
</reference>